<dbReference type="AlphaFoldDB" id="A0AAT9ETA7"/>
<proteinExistence type="predicted"/>
<name>A0AAT9ETA7_SERMA</name>
<reference evidence="1" key="1">
    <citation type="journal article" date="2014" name="Genome Biol. Evol.">
        <title>Genome evolution and plasticity of Serratia marcescens, an important multidrug-resistant nosocomial pathogen.</title>
        <authorList>
            <person name="Iguchi A."/>
            <person name="Nagaya Y."/>
            <person name="Pradel E."/>
            <person name="Ooka T."/>
            <person name="Ogura Y."/>
            <person name="Katsura K."/>
            <person name="Kurokawa K."/>
            <person name="Oshima K."/>
            <person name="Hattori M."/>
            <person name="Parkhill J."/>
            <person name="Sebaihia M."/>
            <person name="Coulthurst S.J."/>
            <person name="Gotoh N."/>
            <person name="Thomson N.R."/>
            <person name="Ewbank J.J."/>
            <person name="Hayashi T."/>
        </authorList>
    </citation>
    <scope>NUCLEOTIDE SEQUENCE</scope>
    <source>
        <strain evidence="1">SM39</strain>
    </source>
</reference>
<dbReference type="RefSeq" id="WP_041035372.1">
    <property type="nucleotide sequence ID" value="NZ_AP013063.1"/>
</dbReference>
<evidence type="ECO:0000313" key="1">
    <source>
        <dbReference type="EMBL" id="BAO34143.1"/>
    </source>
</evidence>
<protein>
    <submittedName>
        <fullName evidence="1">Uncharacterized protein</fullName>
    </submittedName>
</protein>
<organism evidence="1">
    <name type="scientific">Serratia marcescens SM39</name>
    <dbReference type="NCBI Taxonomy" id="1334564"/>
    <lineage>
        <taxon>Bacteria</taxon>
        <taxon>Pseudomonadati</taxon>
        <taxon>Pseudomonadota</taxon>
        <taxon>Gammaproteobacteria</taxon>
        <taxon>Enterobacterales</taxon>
        <taxon>Yersiniaceae</taxon>
        <taxon>Serratia</taxon>
    </lineage>
</organism>
<gene>
    <name evidence="1" type="ORF">SM39_2124</name>
</gene>
<accession>A0AAT9ETA7</accession>
<sequence>MNQHTNQHAHMMGHEVNHHADKEQHAQAYYSSGLDLLRFSTEDEIIDALVSGEINKDRVYRFRCDEATQERIEITGRALKAANRLARQMRKAREAQNNDLAAVLATIHPGDPNDLSDYVLDELQNQMTFASIAYGIDMTMQQAISLAVFHMAQSQQAANV</sequence>
<dbReference type="KEGG" id="smar:SM39_2124"/>
<dbReference type="EMBL" id="AP013063">
    <property type="protein sequence ID" value="BAO34143.1"/>
    <property type="molecule type" value="Genomic_DNA"/>
</dbReference>